<dbReference type="InterPro" id="IPR051127">
    <property type="entry name" value="Fungal_SecMet_Regulators"/>
</dbReference>
<feature type="domain" description="Xylanolytic transcriptional activator regulatory" evidence="8">
    <location>
        <begin position="341"/>
        <end position="414"/>
    </location>
</feature>
<dbReference type="SMART" id="SM00906">
    <property type="entry name" value="Fungal_trans"/>
    <property type="match status" value="1"/>
</dbReference>
<dbReference type="STRING" id="1071381.G8C079"/>
<dbReference type="OMA" id="MVATYGY"/>
<dbReference type="GO" id="GO:0001228">
    <property type="term" value="F:DNA-binding transcription activator activity, RNA polymerase II-specific"/>
    <property type="evidence" value="ECO:0007669"/>
    <property type="project" value="EnsemblFungi"/>
</dbReference>
<keyword evidence="4" id="KW-0804">Transcription</keyword>
<keyword evidence="3" id="KW-0805">Transcription regulation</keyword>
<dbReference type="EMBL" id="HE612867">
    <property type="protein sequence ID" value="CCE65557.1"/>
    <property type="molecule type" value="Genomic_DNA"/>
</dbReference>
<evidence type="ECO:0000256" key="4">
    <source>
        <dbReference type="ARBA" id="ARBA00023163"/>
    </source>
</evidence>
<dbReference type="GO" id="GO:0000978">
    <property type="term" value="F:RNA polymerase II cis-regulatory region sequence-specific DNA binding"/>
    <property type="evidence" value="ECO:0007669"/>
    <property type="project" value="EnsemblFungi"/>
</dbReference>
<sequence>MAPPKREKVTKKSSSNVACNNCRKSHTKCLKQENSTDISGINTGAKCRYCHLRNLVCNYSDKNQKITVSLNYVNGLQQRIKFLENQLQSNKTNFNPTNLQDRNSNTGHNGIARTNGTENGTVADEDESFECNYQIRSGRLVESQYGLNYYFIGSSSMTLFNLEIQSLISKYIYADKNKDSNYPKFNQVCFSPTNPPVLINLKDVHLPNYTEAKDILQTFIDFNCDCFYFFNEGIFRKELKHVYKLVNKSNSQSNEKAYYCNGIWLVKMLLIFGIGEMYLLGNSDESNDLKNYKFFEQSISLFDKIFSLNNIDAILTSDSNGIEAMFLYCFYLQVIDSTINSYLCLGQTVRACLLLGWHVESQSNNLNPFEMEHKRRLWWTIYIFERMFSSKAGLPLNLSDNNISTVLPSNHFFENSTVNSPNNQTELNNKNNNNFKFSSATSLTNCVKIVQINGKILSKLYHKQPTSNILPILKGILNDLLQWRSSLPLCLQFDFHVHDNNFKISRKLTNIYTEYFHGINITLRPVLFHFITIRLKDEKYGMLDVKSTGKTSHGTYINLQNYSSTILSLLNSSLRASINTIRALWSLYEQNMVSLFGFMDREYLFSAAFTLNLFNATFGVNDQTMIHIEHSLIILQKMVSLGSEPAIIRKTQLLNLMAKLDFHAIAKDLIKKFNDDAPYGTDSSEEAVNTISEDPSDSLKSSFRMENANLSNKRLIKKIKKNKDSYDSFVNLNTYLTDADESQYQDSHLSDDMAIKDERKFPPNVVHLAGTDSLSRIKSFGMLPFTNIVNESLAQGKQSDLTKSETEVMTENVHQLNPPCTYNNTDLEYLLESLNKIGYDDNKMWNEISHQANWLGDEMDPTAAPGSELNFGNIEQLINK</sequence>
<keyword evidence="2" id="KW-0862">Zinc</keyword>
<dbReference type="HOGENOM" id="CLU_006926_0_0_1"/>
<evidence type="ECO:0000256" key="1">
    <source>
        <dbReference type="ARBA" id="ARBA00022723"/>
    </source>
</evidence>
<organism evidence="9 10">
    <name type="scientific">Tetrapisispora phaffii (strain ATCC 24235 / CBS 4417 / NBRC 1672 / NRRL Y-8282 / UCD 70-5)</name>
    <name type="common">Yeast</name>
    <name type="synonym">Fabospora phaffii</name>
    <dbReference type="NCBI Taxonomy" id="1071381"/>
    <lineage>
        <taxon>Eukaryota</taxon>
        <taxon>Fungi</taxon>
        <taxon>Dikarya</taxon>
        <taxon>Ascomycota</taxon>
        <taxon>Saccharomycotina</taxon>
        <taxon>Saccharomycetes</taxon>
        <taxon>Saccharomycetales</taxon>
        <taxon>Saccharomycetaceae</taxon>
        <taxon>Tetrapisispora</taxon>
    </lineage>
</organism>
<dbReference type="CDD" id="cd12148">
    <property type="entry name" value="fungal_TF_MHR"/>
    <property type="match status" value="1"/>
</dbReference>
<reference evidence="9 10" key="1">
    <citation type="journal article" date="2011" name="Proc. Natl. Acad. Sci. U.S.A.">
        <title>Evolutionary erosion of yeast sex chromosomes by mating-type switching accidents.</title>
        <authorList>
            <person name="Gordon J.L."/>
            <person name="Armisen D."/>
            <person name="Proux-Wera E."/>
            <person name="Oheigeartaigh S.S."/>
            <person name="Byrne K.P."/>
            <person name="Wolfe K.H."/>
        </authorList>
    </citation>
    <scope>NUCLEOTIDE SEQUENCE [LARGE SCALE GENOMIC DNA]</scope>
    <source>
        <strain evidence="10">ATCC 24235 / CBS 4417 / NBRC 1672 / NRRL Y-8282 / UCD 70-5</strain>
    </source>
</reference>
<proteinExistence type="predicted"/>
<dbReference type="SMART" id="SM00066">
    <property type="entry name" value="GAL4"/>
    <property type="match status" value="1"/>
</dbReference>
<dbReference type="SUPFAM" id="SSF57701">
    <property type="entry name" value="Zn2/Cys6 DNA-binding domain"/>
    <property type="match status" value="1"/>
</dbReference>
<dbReference type="CDD" id="cd00067">
    <property type="entry name" value="GAL4"/>
    <property type="match status" value="1"/>
</dbReference>
<dbReference type="RefSeq" id="XP_003687991.1">
    <property type="nucleotide sequence ID" value="XM_003687943.1"/>
</dbReference>
<dbReference type="InterPro" id="IPR001138">
    <property type="entry name" value="Zn2Cys6_DnaBD"/>
</dbReference>
<dbReference type="Pfam" id="PF04082">
    <property type="entry name" value="Fungal_trans"/>
    <property type="match status" value="1"/>
</dbReference>
<dbReference type="AlphaFoldDB" id="G8C079"/>
<feature type="domain" description="Zn(2)-C6 fungal-type" evidence="7">
    <location>
        <begin position="13"/>
        <end position="68"/>
    </location>
</feature>
<name>G8C079_TETPH</name>
<dbReference type="Gene3D" id="4.10.240.10">
    <property type="entry name" value="Zn(2)-C6 fungal-type DNA-binding domain"/>
    <property type="match status" value="1"/>
</dbReference>
<evidence type="ECO:0000259" key="7">
    <source>
        <dbReference type="SMART" id="SM00066"/>
    </source>
</evidence>
<dbReference type="Proteomes" id="UP000005666">
    <property type="component" value="Chromosome 12"/>
</dbReference>
<dbReference type="InterPro" id="IPR007219">
    <property type="entry name" value="XnlR_reg_dom"/>
</dbReference>
<keyword evidence="5" id="KW-0539">Nucleus</keyword>
<dbReference type="InterPro" id="IPR036864">
    <property type="entry name" value="Zn2-C6_fun-type_DNA-bd_sf"/>
</dbReference>
<evidence type="ECO:0000256" key="3">
    <source>
        <dbReference type="ARBA" id="ARBA00023015"/>
    </source>
</evidence>
<dbReference type="GO" id="GO:2001158">
    <property type="term" value="P:positive regulation of L-proline catabolic process to L-glutamate"/>
    <property type="evidence" value="ECO:0007669"/>
    <property type="project" value="EnsemblFungi"/>
</dbReference>
<evidence type="ECO:0000313" key="10">
    <source>
        <dbReference type="Proteomes" id="UP000005666"/>
    </source>
</evidence>
<dbReference type="GeneID" id="11531748"/>
<keyword evidence="10" id="KW-1185">Reference proteome</keyword>
<keyword evidence="1" id="KW-0479">Metal-binding</keyword>
<dbReference type="PANTHER" id="PTHR47424:SF6">
    <property type="entry name" value="PROLINE UTILIZATION TRANS-ACTIVATOR"/>
    <property type="match status" value="1"/>
</dbReference>
<evidence type="ECO:0000259" key="8">
    <source>
        <dbReference type="SMART" id="SM00906"/>
    </source>
</evidence>
<evidence type="ECO:0000256" key="5">
    <source>
        <dbReference type="ARBA" id="ARBA00023242"/>
    </source>
</evidence>
<dbReference type="OrthoDB" id="2110361at2759"/>
<evidence type="ECO:0000256" key="6">
    <source>
        <dbReference type="SAM" id="MobiDB-lite"/>
    </source>
</evidence>
<dbReference type="GO" id="GO:0000972">
    <property type="term" value="P:transcription-dependent tethering of RNA polymerase II gene DNA at nuclear periphery"/>
    <property type="evidence" value="ECO:0007669"/>
    <property type="project" value="EnsemblFungi"/>
</dbReference>
<accession>G8C079</accession>
<protein>
    <recommendedName>
        <fullName evidence="11">Zn(2)-C6 fungal-type domain-containing protein</fullName>
    </recommendedName>
</protein>
<evidence type="ECO:0000256" key="2">
    <source>
        <dbReference type="ARBA" id="ARBA00022833"/>
    </source>
</evidence>
<evidence type="ECO:0008006" key="11">
    <source>
        <dbReference type="Google" id="ProtNLM"/>
    </source>
</evidence>
<dbReference type="KEGG" id="tpf:TPHA_0L02050"/>
<dbReference type="GO" id="GO:0008270">
    <property type="term" value="F:zinc ion binding"/>
    <property type="evidence" value="ECO:0007669"/>
    <property type="project" value="InterPro"/>
</dbReference>
<dbReference type="eggNOG" id="ENOG502QTA0">
    <property type="taxonomic scope" value="Eukaryota"/>
</dbReference>
<dbReference type="PANTHER" id="PTHR47424">
    <property type="entry name" value="REGULATORY PROTEIN GAL4"/>
    <property type="match status" value="1"/>
</dbReference>
<gene>
    <name evidence="9" type="primary">TPHA0L02050</name>
    <name evidence="9" type="ordered locus">TPHA_0L02050</name>
</gene>
<dbReference type="GO" id="GO:0006351">
    <property type="term" value="P:DNA-templated transcription"/>
    <property type="evidence" value="ECO:0007669"/>
    <property type="project" value="InterPro"/>
</dbReference>
<evidence type="ECO:0000313" key="9">
    <source>
        <dbReference type="EMBL" id="CCE65557.1"/>
    </source>
</evidence>
<feature type="region of interest" description="Disordered" evidence="6">
    <location>
        <begin position="93"/>
        <end position="119"/>
    </location>
</feature>